<evidence type="ECO:0000259" key="10">
    <source>
        <dbReference type="Pfam" id="PF02366"/>
    </source>
</evidence>
<sequence length="150" mass="16723">MIRVSASTTTHRGHKAPIPAPPHSGTETTPLDDKKDLGPHEGQSKPQQTGFAPADLLKPEYLVHVVGLTYTLLSFWTRFYKIGHANSVVWDEAHFGKFGSHYLEREFYFDVHPPLEDYTDEVPYVAMRMMLASFGAGMVPLGCYTAVELG</sequence>
<protein>
    <recommendedName>
        <fullName evidence="10">ArnT-like N-terminal domain-containing protein</fullName>
    </recommendedName>
</protein>
<evidence type="ECO:0000256" key="9">
    <source>
        <dbReference type="SAM" id="MobiDB-lite"/>
    </source>
</evidence>
<dbReference type="Proteomes" id="UP001221142">
    <property type="component" value="Unassembled WGS sequence"/>
</dbReference>
<evidence type="ECO:0000256" key="3">
    <source>
        <dbReference type="ARBA" id="ARBA00007222"/>
    </source>
</evidence>
<keyword evidence="6" id="KW-0812">Transmembrane</keyword>
<keyword evidence="5" id="KW-0808">Transferase</keyword>
<proteinExistence type="inferred from homology"/>
<accession>A0AAD7BAA0</accession>
<evidence type="ECO:0000256" key="5">
    <source>
        <dbReference type="ARBA" id="ARBA00022679"/>
    </source>
</evidence>
<gene>
    <name evidence="11" type="ORF">FB45DRAFT_1035706</name>
</gene>
<keyword evidence="4" id="KW-0328">Glycosyltransferase</keyword>
<comment type="pathway">
    <text evidence="2">Protein modification; protein glycosylation.</text>
</comment>
<organism evidence="11 12">
    <name type="scientific">Roridomyces roridus</name>
    <dbReference type="NCBI Taxonomy" id="1738132"/>
    <lineage>
        <taxon>Eukaryota</taxon>
        <taxon>Fungi</taxon>
        <taxon>Dikarya</taxon>
        <taxon>Basidiomycota</taxon>
        <taxon>Agaricomycotina</taxon>
        <taxon>Agaricomycetes</taxon>
        <taxon>Agaricomycetidae</taxon>
        <taxon>Agaricales</taxon>
        <taxon>Marasmiineae</taxon>
        <taxon>Mycenaceae</taxon>
        <taxon>Roridomyces</taxon>
    </lineage>
</organism>
<feature type="domain" description="ArnT-like N-terminal" evidence="10">
    <location>
        <begin position="70"/>
        <end position="115"/>
    </location>
</feature>
<reference evidence="11" key="1">
    <citation type="submission" date="2023-03" db="EMBL/GenBank/DDBJ databases">
        <title>Massive genome expansion in bonnet fungi (Mycena s.s.) driven by repeated elements and novel gene families across ecological guilds.</title>
        <authorList>
            <consortium name="Lawrence Berkeley National Laboratory"/>
            <person name="Harder C.B."/>
            <person name="Miyauchi S."/>
            <person name="Viragh M."/>
            <person name="Kuo A."/>
            <person name="Thoen E."/>
            <person name="Andreopoulos B."/>
            <person name="Lu D."/>
            <person name="Skrede I."/>
            <person name="Drula E."/>
            <person name="Henrissat B."/>
            <person name="Morin E."/>
            <person name="Kohler A."/>
            <person name="Barry K."/>
            <person name="LaButti K."/>
            <person name="Morin E."/>
            <person name="Salamov A."/>
            <person name="Lipzen A."/>
            <person name="Mereny Z."/>
            <person name="Hegedus B."/>
            <person name="Baldrian P."/>
            <person name="Stursova M."/>
            <person name="Weitz H."/>
            <person name="Taylor A."/>
            <person name="Grigoriev I.V."/>
            <person name="Nagy L.G."/>
            <person name="Martin F."/>
            <person name="Kauserud H."/>
        </authorList>
    </citation>
    <scope>NUCLEOTIDE SEQUENCE</scope>
    <source>
        <strain evidence="11">9284</strain>
    </source>
</reference>
<evidence type="ECO:0000256" key="6">
    <source>
        <dbReference type="ARBA" id="ARBA00022692"/>
    </source>
</evidence>
<comment type="subcellular location">
    <subcellularLocation>
        <location evidence="1">Endomembrane system</location>
        <topology evidence="1">Multi-pass membrane protein</topology>
    </subcellularLocation>
</comment>
<dbReference type="PANTHER" id="PTHR10050:SF46">
    <property type="entry name" value="PROTEIN O-MANNOSYL-TRANSFERASE 2"/>
    <property type="match status" value="1"/>
</dbReference>
<comment type="similarity">
    <text evidence="3">Belongs to the glycosyltransferase 39 family.</text>
</comment>
<keyword evidence="7" id="KW-1133">Transmembrane helix</keyword>
<keyword evidence="8" id="KW-0472">Membrane</keyword>
<dbReference type="PANTHER" id="PTHR10050">
    <property type="entry name" value="DOLICHYL-PHOSPHATE-MANNOSE--PROTEIN MANNOSYLTRANSFERASE"/>
    <property type="match status" value="1"/>
</dbReference>
<evidence type="ECO:0000256" key="4">
    <source>
        <dbReference type="ARBA" id="ARBA00022676"/>
    </source>
</evidence>
<evidence type="ECO:0000256" key="8">
    <source>
        <dbReference type="ARBA" id="ARBA00023136"/>
    </source>
</evidence>
<dbReference type="InterPro" id="IPR027005">
    <property type="entry name" value="PMT-like"/>
</dbReference>
<evidence type="ECO:0000313" key="11">
    <source>
        <dbReference type="EMBL" id="KAJ7614909.1"/>
    </source>
</evidence>
<feature type="compositionally biased region" description="Polar residues" evidence="9">
    <location>
        <begin position="1"/>
        <end position="10"/>
    </location>
</feature>
<dbReference type="GO" id="GO:0016020">
    <property type="term" value="C:membrane"/>
    <property type="evidence" value="ECO:0007669"/>
    <property type="project" value="InterPro"/>
</dbReference>
<evidence type="ECO:0000256" key="1">
    <source>
        <dbReference type="ARBA" id="ARBA00004127"/>
    </source>
</evidence>
<feature type="compositionally biased region" description="Basic and acidic residues" evidence="9">
    <location>
        <begin position="31"/>
        <end position="43"/>
    </location>
</feature>
<dbReference type="AlphaFoldDB" id="A0AAD7BAA0"/>
<dbReference type="GO" id="GO:0004169">
    <property type="term" value="F:dolichyl-phosphate-mannose-protein mannosyltransferase activity"/>
    <property type="evidence" value="ECO:0007669"/>
    <property type="project" value="TreeGrafter"/>
</dbReference>
<dbReference type="EMBL" id="JARKIF010000025">
    <property type="protein sequence ID" value="KAJ7614909.1"/>
    <property type="molecule type" value="Genomic_DNA"/>
</dbReference>
<evidence type="ECO:0000256" key="7">
    <source>
        <dbReference type="ARBA" id="ARBA00022989"/>
    </source>
</evidence>
<evidence type="ECO:0000313" key="12">
    <source>
        <dbReference type="Proteomes" id="UP001221142"/>
    </source>
</evidence>
<evidence type="ECO:0000256" key="2">
    <source>
        <dbReference type="ARBA" id="ARBA00004922"/>
    </source>
</evidence>
<name>A0AAD7BAA0_9AGAR</name>
<keyword evidence="12" id="KW-1185">Reference proteome</keyword>
<dbReference type="InterPro" id="IPR003342">
    <property type="entry name" value="ArnT-like_N"/>
</dbReference>
<dbReference type="GO" id="GO:0005783">
    <property type="term" value="C:endoplasmic reticulum"/>
    <property type="evidence" value="ECO:0007669"/>
    <property type="project" value="TreeGrafter"/>
</dbReference>
<comment type="caution">
    <text evidence="11">The sequence shown here is derived from an EMBL/GenBank/DDBJ whole genome shotgun (WGS) entry which is preliminary data.</text>
</comment>
<dbReference type="Pfam" id="PF02366">
    <property type="entry name" value="PMT"/>
    <property type="match status" value="1"/>
</dbReference>
<feature type="region of interest" description="Disordered" evidence="9">
    <location>
        <begin position="1"/>
        <end position="52"/>
    </location>
</feature>